<reference evidence="1" key="1">
    <citation type="submission" date="2023-04" db="EMBL/GenBank/DDBJ databases">
        <title>A chromosome-level genome assembly of the parasitoid wasp Eretmocerus hayati.</title>
        <authorList>
            <person name="Zhong Y."/>
            <person name="Liu S."/>
            <person name="Liu Y."/>
        </authorList>
    </citation>
    <scope>NUCLEOTIDE SEQUENCE</scope>
    <source>
        <strain evidence="1">ZJU_SS_LIU_2023</strain>
    </source>
</reference>
<sequence>MSFSRVKHSRLEYNAVGWYADWKFNDGAADPFSNQAESNNSNVNQQTAPTLYEDISECDSPLGAEPVPESFPNHSAANQESVSNLNEEYDELCYQVAEKSTQEWIPFTSVSLNPQTYELPPIDVSTNDLCYKRALIARKPSQYDDTLFNTFCSADHSCIKQAIPFLSNETIVSSQPAAGNFM</sequence>
<protein>
    <submittedName>
        <fullName evidence="1">Uncharacterized protein</fullName>
    </submittedName>
</protein>
<accession>A0ACC2NL04</accession>
<name>A0ACC2NL04_9HYME</name>
<comment type="caution">
    <text evidence="1">The sequence shown here is derived from an EMBL/GenBank/DDBJ whole genome shotgun (WGS) entry which is preliminary data.</text>
</comment>
<keyword evidence="2" id="KW-1185">Reference proteome</keyword>
<dbReference type="Proteomes" id="UP001239111">
    <property type="component" value="Chromosome 3"/>
</dbReference>
<evidence type="ECO:0000313" key="1">
    <source>
        <dbReference type="EMBL" id="KAJ8671935.1"/>
    </source>
</evidence>
<organism evidence="1 2">
    <name type="scientific">Eretmocerus hayati</name>
    <dbReference type="NCBI Taxonomy" id="131215"/>
    <lineage>
        <taxon>Eukaryota</taxon>
        <taxon>Metazoa</taxon>
        <taxon>Ecdysozoa</taxon>
        <taxon>Arthropoda</taxon>
        <taxon>Hexapoda</taxon>
        <taxon>Insecta</taxon>
        <taxon>Pterygota</taxon>
        <taxon>Neoptera</taxon>
        <taxon>Endopterygota</taxon>
        <taxon>Hymenoptera</taxon>
        <taxon>Apocrita</taxon>
        <taxon>Proctotrupomorpha</taxon>
        <taxon>Chalcidoidea</taxon>
        <taxon>Aphelinidae</taxon>
        <taxon>Aphelininae</taxon>
        <taxon>Eretmocerus</taxon>
    </lineage>
</organism>
<gene>
    <name evidence="1" type="ORF">QAD02_003194</name>
</gene>
<proteinExistence type="predicted"/>
<dbReference type="EMBL" id="CM056743">
    <property type="protein sequence ID" value="KAJ8671935.1"/>
    <property type="molecule type" value="Genomic_DNA"/>
</dbReference>
<evidence type="ECO:0000313" key="2">
    <source>
        <dbReference type="Proteomes" id="UP001239111"/>
    </source>
</evidence>